<name>A0ABV9NQ18_9BACI</name>
<organism evidence="1 2">
    <name type="scientific">Bacillus daqingensis</name>
    <dbReference type="NCBI Taxonomy" id="872396"/>
    <lineage>
        <taxon>Bacteria</taxon>
        <taxon>Bacillati</taxon>
        <taxon>Bacillota</taxon>
        <taxon>Bacilli</taxon>
        <taxon>Bacillales</taxon>
        <taxon>Bacillaceae</taxon>
        <taxon>Bacillus</taxon>
    </lineage>
</organism>
<gene>
    <name evidence="1" type="ORF">ACFO4L_02155</name>
</gene>
<protein>
    <submittedName>
        <fullName evidence="1">Uncharacterized protein</fullName>
    </submittedName>
</protein>
<comment type="caution">
    <text evidence="1">The sequence shown here is derived from an EMBL/GenBank/DDBJ whole genome shotgun (WGS) entry which is preliminary data.</text>
</comment>
<dbReference type="Proteomes" id="UP001595896">
    <property type="component" value="Unassembled WGS sequence"/>
</dbReference>
<evidence type="ECO:0000313" key="2">
    <source>
        <dbReference type="Proteomes" id="UP001595896"/>
    </source>
</evidence>
<reference evidence="2" key="1">
    <citation type="journal article" date="2019" name="Int. J. Syst. Evol. Microbiol.">
        <title>The Global Catalogue of Microorganisms (GCM) 10K type strain sequencing project: providing services to taxonomists for standard genome sequencing and annotation.</title>
        <authorList>
            <consortium name="The Broad Institute Genomics Platform"/>
            <consortium name="The Broad Institute Genome Sequencing Center for Infectious Disease"/>
            <person name="Wu L."/>
            <person name="Ma J."/>
        </authorList>
    </citation>
    <scope>NUCLEOTIDE SEQUENCE [LARGE SCALE GENOMIC DNA]</scope>
    <source>
        <strain evidence="2">JCM 12165</strain>
    </source>
</reference>
<dbReference type="EMBL" id="JBHSGK010000003">
    <property type="protein sequence ID" value="MFC4735378.1"/>
    <property type="molecule type" value="Genomic_DNA"/>
</dbReference>
<keyword evidence="2" id="KW-1185">Reference proteome</keyword>
<evidence type="ECO:0000313" key="1">
    <source>
        <dbReference type="EMBL" id="MFC4735378.1"/>
    </source>
</evidence>
<proteinExistence type="predicted"/>
<dbReference type="RefSeq" id="WP_377908002.1">
    <property type="nucleotide sequence ID" value="NZ_JBHSGK010000003.1"/>
</dbReference>
<sequence length="178" mass="19665">MAEIILMSHLPSVVQEAGMHVDAELAPGSRELTVRYEPDMVHVSTFLSSSYRSAIETTYSLAAALGVRWRPLLRHEPFFASFDDHGQWEKSVDRFLRGELSEDESGATLQAVQEGICFSVETTLKALPDEQYLALVGSPVQLALLAEASGEVKAADAFHMLQTGMIVNVSCLKDRIRR</sequence>
<accession>A0ABV9NQ18</accession>